<dbReference type="SUPFAM" id="SSF47895">
    <property type="entry name" value="Transducin (alpha subunit), insertion domain"/>
    <property type="match status" value="1"/>
</dbReference>
<evidence type="ECO:0000256" key="4">
    <source>
        <dbReference type="PIRSR" id="PIRSR601019-2"/>
    </source>
</evidence>
<evidence type="ECO:0000256" key="1">
    <source>
        <dbReference type="ARBA" id="ARBA00022741"/>
    </source>
</evidence>
<dbReference type="PANTHER" id="PTHR10218:SF360">
    <property type="entry name" value="GUANINE NUCLEOTIDE-BINDING PROTEIN SUBUNIT ALPHA HOMOLOG"/>
    <property type="match status" value="1"/>
</dbReference>
<feature type="binding site" evidence="4">
    <location>
        <position position="89"/>
    </location>
    <ligand>
        <name>Mg(2+)</name>
        <dbReference type="ChEBI" id="CHEBI:18420"/>
    </ligand>
</feature>
<feature type="binding site" evidence="3">
    <location>
        <begin position="83"/>
        <end position="89"/>
    </location>
    <ligand>
        <name>GTP</name>
        <dbReference type="ChEBI" id="CHEBI:37565"/>
    </ligand>
</feature>
<dbReference type="Gene3D" id="1.10.400.10">
    <property type="entry name" value="GI Alpha 1, domain 2-like"/>
    <property type="match status" value="1"/>
</dbReference>
<dbReference type="GO" id="GO:0007188">
    <property type="term" value="P:adenylate cyclase-modulating G protein-coupled receptor signaling pathway"/>
    <property type="evidence" value="ECO:0007669"/>
    <property type="project" value="TreeGrafter"/>
</dbReference>
<keyword evidence="6" id="KW-1185">Reference proteome</keyword>
<reference evidence="5" key="1">
    <citation type="submission" date="2021-10" db="EMBL/GenBank/DDBJ databases">
        <title>De novo Genome Assembly of Clathrus columnatus (Basidiomycota, Fungi) Using Illumina and Nanopore Sequence Data.</title>
        <authorList>
            <person name="Ogiso-Tanaka E."/>
            <person name="Itagaki H."/>
            <person name="Hosoya T."/>
            <person name="Hosaka K."/>
        </authorList>
    </citation>
    <scope>NUCLEOTIDE SEQUENCE</scope>
    <source>
        <strain evidence="5">MO-923</strain>
    </source>
</reference>
<accession>A0AAV5A8F9</accession>
<dbReference type="GO" id="GO:0003924">
    <property type="term" value="F:GTPase activity"/>
    <property type="evidence" value="ECO:0007669"/>
    <property type="project" value="InterPro"/>
</dbReference>
<gene>
    <name evidence="5" type="ORF">Clacol_003245</name>
</gene>
<dbReference type="EMBL" id="BPWL01000003">
    <property type="protein sequence ID" value="GJJ09024.1"/>
    <property type="molecule type" value="Genomic_DNA"/>
</dbReference>
<evidence type="ECO:0000313" key="5">
    <source>
        <dbReference type="EMBL" id="GJJ09024.1"/>
    </source>
</evidence>
<dbReference type="GO" id="GO:0031683">
    <property type="term" value="F:G-protein beta/gamma-subunit complex binding"/>
    <property type="evidence" value="ECO:0007669"/>
    <property type="project" value="InterPro"/>
</dbReference>
<evidence type="ECO:0000256" key="3">
    <source>
        <dbReference type="PIRSR" id="PIRSR601019-1"/>
    </source>
</evidence>
<keyword evidence="1 3" id="KW-0547">Nucleotide-binding</keyword>
<dbReference type="GO" id="GO:0001664">
    <property type="term" value="F:G protein-coupled receptor binding"/>
    <property type="evidence" value="ECO:0007669"/>
    <property type="project" value="TreeGrafter"/>
</dbReference>
<evidence type="ECO:0000313" key="6">
    <source>
        <dbReference type="Proteomes" id="UP001050691"/>
    </source>
</evidence>
<dbReference type="AlphaFoldDB" id="A0AAV5A8F9"/>
<keyword evidence="4" id="KW-0479">Metal-binding</keyword>
<protein>
    <submittedName>
        <fullName evidence="5">Uncharacterized protein</fullName>
    </submittedName>
</protein>
<dbReference type="GO" id="GO:0005525">
    <property type="term" value="F:GTP binding"/>
    <property type="evidence" value="ECO:0007669"/>
    <property type="project" value="UniProtKB-KW"/>
</dbReference>
<proteinExistence type="predicted"/>
<dbReference type="InterPro" id="IPR011025">
    <property type="entry name" value="GproteinA_insert"/>
</dbReference>
<dbReference type="Pfam" id="PF00503">
    <property type="entry name" value="G-alpha"/>
    <property type="match status" value="1"/>
</dbReference>
<dbReference type="Proteomes" id="UP001050691">
    <property type="component" value="Unassembled WGS sequence"/>
</dbReference>
<keyword evidence="4" id="KW-0460">Magnesium</keyword>
<dbReference type="SMART" id="SM00275">
    <property type="entry name" value="G_alpha"/>
    <property type="match status" value="1"/>
</dbReference>
<dbReference type="GO" id="GO:0005834">
    <property type="term" value="C:heterotrimeric G-protein complex"/>
    <property type="evidence" value="ECO:0007669"/>
    <property type="project" value="TreeGrafter"/>
</dbReference>
<evidence type="ECO:0000256" key="2">
    <source>
        <dbReference type="ARBA" id="ARBA00023134"/>
    </source>
</evidence>
<organism evidence="5 6">
    <name type="scientific">Clathrus columnatus</name>
    <dbReference type="NCBI Taxonomy" id="1419009"/>
    <lineage>
        <taxon>Eukaryota</taxon>
        <taxon>Fungi</taxon>
        <taxon>Dikarya</taxon>
        <taxon>Basidiomycota</taxon>
        <taxon>Agaricomycotina</taxon>
        <taxon>Agaricomycetes</taxon>
        <taxon>Phallomycetidae</taxon>
        <taxon>Phallales</taxon>
        <taxon>Clathraceae</taxon>
        <taxon>Clathrus</taxon>
    </lineage>
</organism>
<dbReference type="PRINTS" id="PR00318">
    <property type="entry name" value="GPROTEINA"/>
</dbReference>
<sequence length="186" mass="21273">MLKFGILIDPAVTEADGWWNDPSDLCHIMDRTRPYIERLWNDPTVKSELARKRLRLEESSGFYLDSLSRITDLRYVPSDDDVLKARLKTVGVIEHCFSLETGKQKGVDWKIYDVGGARSQVGSILIALSPKAEECYKRQAWVPYFQDTFDQVLAEAKLTGGVRLSHYMTSYGDRPNDYESVAKCKE</sequence>
<dbReference type="PANTHER" id="PTHR10218">
    <property type="entry name" value="GTP-BINDING PROTEIN ALPHA SUBUNIT"/>
    <property type="match status" value="1"/>
</dbReference>
<dbReference type="InterPro" id="IPR001019">
    <property type="entry name" value="Gprotein_alpha_su"/>
</dbReference>
<dbReference type="PROSITE" id="PS51882">
    <property type="entry name" value="G_ALPHA"/>
    <property type="match status" value="1"/>
</dbReference>
<dbReference type="GO" id="GO:0005737">
    <property type="term" value="C:cytoplasm"/>
    <property type="evidence" value="ECO:0007669"/>
    <property type="project" value="TreeGrafter"/>
</dbReference>
<name>A0AAV5A8F9_9AGAM</name>
<comment type="caution">
    <text evidence="5">The sequence shown here is derived from an EMBL/GenBank/DDBJ whole genome shotgun (WGS) entry which is preliminary data.</text>
</comment>
<keyword evidence="2 3" id="KW-0342">GTP-binding</keyword>
<dbReference type="GO" id="GO:0046872">
    <property type="term" value="F:metal ion binding"/>
    <property type="evidence" value="ECO:0007669"/>
    <property type="project" value="UniProtKB-KW"/>
</dbReference>